<accession>A0A0S4J5P5</accession>
<organism evidence="2 3">
    <name type="scientific">Bodo saltans</name>
    <name type="common">Flagellated protozoan</name>
    <dbReference type="NCBI Taxonomy" id="75058"/>
    <lineage>
        <taxon>Eukaryota</taxon>
        <taxon>Discoba</taxon>
        <taxon>Euglenozoa</taxon>
        <taxon>Kinetoplastea</taxon>
        <taxon>Metakinetoplastina</taxon>
        <taxon>Eubodonida</taxon>
        <taxon>Bodonidae</taxon>
        <taxon>Bodo</taxon>
    </lineage>
</organism>
<proteinExistence type="predicted"/>
<keyword evidence="1" id="KW-0812">Transmembrane</keyword>
<keyword evidence="1" id="KW-1133">Transmembrane helix</keyword>
<reference evidence="3" key="1">
    <citation type="submission" date="2015-09" db="EMBL/GenBank/DDBJ databases">
        <authorList>
            <consortium name="Pathogen Informatics"/>
        </authorList>
    </citation>
    <scope>NUCLEOTIDE SEQUENCE [LARGE SCALE GENOMIC DNA]</scope>
    <source>
        <strain evidence="3">Lake Konstanz</strain>
    </source>
</reference>
<dbReference type="OrthoDB" id="243688at2759"/>
<sequence>MRPRTFGAKDGKPRGHHNSWRLLPIAACVAVCLILLYRQYSRISVHGDGSVGAKVAPQTPPMPIPVVVKSDAASSSASKAPPLHDESAATVKLPTAVDVHLLVIWNGAMSKRQQIVKHVEEHFHVLDIRYFDWEQLGKRHELVAPAHDPQADYFLMNLWRLYSGKGGGAKTSMPLKTRQCGRGPFIGMVVVDPNPTYRTESTAHGDDYVNHNLNDAKKLYRKWSGGGYRVHGTFNPTEAAHDVTLMFHKHPSVYADDYRSVLAAGGVKAASERSAKLLAAFHSQHPWPPAPGSPFYGTEGTLGLSSREAFLHASPELPPWASCHAIIEAITSPWPLKEQHRLRTESFYGWDVQSSYPSDALKVEECASWPDDWALVVPEQNWWAVTSLLNAHLTPELLGAATEGKPEVVEVHVTGRNAPHRIHVRGLAIDLAGSG</sequence>
<dbReference type="Proteomes" id="UP000051952">
    <property type="component" value="Unassembled WGS sequence"/>
</dbReference>
<keyword evidence="3" id="KW-1185">Reference proteome</keyword>
<dbReference type="VEuPathDB" id="TriTrypDB:BSAL_87445"/>
<gene>
    <name evidence="2" type="ORF">BSAL_87445</name>
</gene>
<keyword evidence="1" id="KW-0472">Membrane</keyword>
<dbReference type="EMBL" id="CYKH01001090">
    <property type="protein sequence ID" value="CUG83109.1"/>
    <property type="molecule type" value="Genomic_DNA"/>
</dbReference>
<protein>
    <submittedName>
        <fullName evidence="2">Membrane-associated protein, putative</fullName>
    </submittedName>
</protein>
<evidence type="ECO:0000313" key="2">
    <source>
        <dbReference type="EMBL" id="CUG83109.1"/>
    </source>
</evidence>
<dbReference type="AlphaFoldDB" id="A0A0S4J5P5"/>
<feature type="transmembrane region" description="Helical" evidence="1">
    <location>
        <begin position="20"/>
        <end position="37"/>
    </location>
</feature>
<name>A0A0S4J5P5_BODSA</name>
<evidence type="ECO:0000313" key="3">
    <source>
        <dbReference type="Proteomes" id="UP000051952"/>
    </source>
</evidence>
<evidence type="ECO:0000256" key="1">
    <source>
        <dbReference type="SAM" id="Phobius"/>
    </source>
</evidence>